<keyword evidence="2" id="KW-0677">Repeat</keyword>
<dbReference type="PANTHER" id="PTHR19848">
    <property type="entry name" value="WD40 REPEAT PROTEIN"/>
    <property type="match status" value="1"/>
</dbReference>
<feature type="repeat" description="WD" evidence="3">
    <location>
        <begin position="1152"/>
        <end position="1193"/>
    </location>
</feature>
<feature type="repeat" description="WD" evidence="3">
    <location>
        <begin position="889"/>
        <end position="930"/>
    </location>
</feature>
<dbReference type="InterPro" id="IPR019775">
    <property type="entry name" value="WD40_repeat_CS"/>
</dbReference>
<evidence type="ECO:0000313" key="5">
    <source>
        <dbReference type="EMBL" id="THH07064.1"/>
    </source>
</evidence>
<sequence length="1532" mass="170115">MIDVIIDIDSVSNMHMSSFDNLQSRARLEDGRHLRLRSVEVYINGLAKRPVSLELLVDGVPVHRFSSVDVGKDKRALWESKDLYIRPESLMLFILREKHSLKFKTEMCRFKADGNAALKCIIDGEDQIGELIVNSTKAKLKLEFHVEESYRKSVGGSAAHAMESLQKHKEVLEKFSNVQTFIETVLAFTDPLAEAKFPYCEGRTLYGRCGLSGATFLLFDSDLMFIDEINEQKVLDQQQCDDVLFDLLDGMTHMLPFVTAVQDVAKLEQTKDIIKKMLKSIEQASNFVSKYMSEHYIMKLLVPKARQDVDGFVAHFKQLKEDYDRSTTVEILQSVLSSEEQAWLQKLPQAPSANFDPVKVCMEGTRKKILSQIFEWTKSDTLSKKLFWLSGLAGAGKSSIATTVAQNLYQDKLLGGCFFCKRDDPVLRDASRILPTFASRLAQIFGPYAKLLVEALKRDAGLGQQAIQLQFDGLFRYPLEQLQSSGSFARHDPIVFVVDALDECGEFASRRQILTCLLQLQRLVPCIKVFITSRPTEDISRIFLQAVNLSSVFQFPLHEDDAQEDIFLYSRKWVEKMTFEERLSEVWRNDDRIRQLSSKATGLFIWIATAVSYVEEAVVPEERLKKLISSSDHVGQTAELDRLYTLIVSDGMGTGDDNKHYFHSVLGTIISVALCRPLPDMALSQLLPLDCPQPAVKQVFIRLQSVLYQDKRNQDSIRVSHPSFMDFLTTKERCTALGFWVDLQEEDASRALRCLEIVQNGATQFNICGISSSHSLNHEVPGLDLRIKQRISLTLQYSSLYWASHLCSASFSAEQTKTVQLSLESFLPDINILYWLEIISLIKEIPSLISALPLVVICLKNGEQIASGMREGAICTWDTRTGAAVFQPLAKHEKQVTCLAYSPDGQVIASGSMDKSICIWDSKSGGSILEPLLGHRQGISSLAYSPDGNLLVSASKDGTLRIWDAWNGQLLLKPLSAHEGMVRSVAFSPDKLHIASGSSDESIIIWNSKKGRPAFDEPLKGHSDTITSVAYSPDGKLLASGSEDKTIIIWDAETGKMKFGPITGHTGWVNSVAFSPDGDYIASGSSDKSVQVWDAETGASVCEPLTGHTSSITSIAYAPIGPQIASASLDKFIRIWDVEGSAKLATNDPLFHVKHSGEVYTVALSDDGKLIASGSDDMSVRIWSAETGLAERQALIGHEGIVTSVAFSPAGPFVASGSYDKTVMVWDLKTGMLAYPALLHDEYVLSVAYSPTGAHLAASTAMNDCAIHIWEAATGLRAREPLRGHEGTVNSLVYSRDGKRLASGSNDYKIIIWNVDQGEAILEMTEYQSNINVISFSTDDFGKYIASSNGNQICVWDSVTGALLHEMQRPYDAINMSLCNISPDGKTVVSNPSFRGVDYPLYTWDIATGRLERFSGHEGLIRSMVYSKDGSQLVTGSCDGTIRVWDTGTLKKQVDAQELVAEAQKLQNFVPDDGWVRTLDGGLLLWVPAEHRHGVYDKSMMTIPTNAFNHSMRLDCTKFCHGEAWTNVMRKD</sequence>
<gene>
    <name evidence="5" type="ORF">EW145_g3641</name>
</gene>
<dbReference type="InterPro" id="IPR001680">
    <property type="entry name" value="WD40_rpt"/>
</dbReference>
<proteinExistence type="predicted"/>
<dbReference type="PRINTS" id="PR00320">
    <property type="entry name" value="GPROTEINBRPT"/>
</dbReference>
<accession>A0A4S4L6L4</accession>
<dbReference type="InterPro" id="IPR020472">
    <property type="entry name" value="WD40_PAC1"/>
</dbReference>
<dbReference type="SUPFAM" id="SSF50978">
    <property type="entry name" value="WD40 repeat-like"/>
    <property type="match status" value="2"/>
</dbReference>
<feature type="repeat" description="WD" evidence="3">
    <location>
        <begin position="932"/>
        <end position="973"/>
    </location>
</feature>
<dbReference type="PROSITE" id="PS50294">
    <property type="entry name" value="WD_REPEATS_REGION"/>
    <property type="match status" value="10"/>
</dbReference>
<dbReference type="PROSITE" id="PS00678">
    <property type="entry name" value="WD_REPEATS_1"/>
    <property type="match status" value="6"/>
</dbReference>
<dbReference type="PANTHER" id="PTHR19848:SF8">
    <property type="entry name" value="F-BOX AND WD REPEAT DOMAIN CONTAINING 7"/>
    <property type="match status" value="1"/>
</dbReference>
<feature type="repeat" description="WD" evidence="3">
    <location>
        <begin position="975"/>
        <end position="1016"/>
    </location>
</feature>
<dbReference type="Gene3D" id="3.40.50.300">
    <property type="entry name" value="P-loop containing nucleotide triphosphate hydrolases"/>
    <property type="match status" value="1"/>
</dbReference>
<name>A0A4S4L6L4_9AGAM</name>
<feature type="repeat" description="WD" evidence="3">
    <location>
        <begin position="1195"/>
        <end position="1236"/>
    </location>
</feature>
<dbReference type="Gene3D" id="2.130.10.10">
    <property type="entry name" value="YVTN repeat-like/Quinoprotein amine dehydrogenase"/>
    <property type="match status" value="4"/>
</dbReference>
<dbReference type="CDD" id="cd00200">
    <property type="entry name" value="WD40"/>
    <property type="match status" value="2"/>
</dbReference>
<feature type="domain" description="NACHT" evidence="4">
    <location>
        <begin position="385"/>
        <end position="535"/>
    </location>
</feature>
<dbReference type="OrthoDB" id="538223at2759"/>
<protein>
    <recommendedName>
        <fullName evidence="4">NACHT domain-containing protein</fullName>
    </recommendedName>
</protein>
<dbReference type="InterPro" id="IPR036322">
    <property type="entry name" value="WD40_repeat_dom_sf"/>
</dbReference>
<dbReference type="Proteomes" id="UP000308199">
    <property type="component" value="Unassembled WGS sequence"/>
</dbReference>
<dbReference type="InterPro" id="IPR056884">
    <property type="entry name" value="NPHP3-like_N"/>
</dbReference>
<evidence type="ECO:0000256" key="2">
    <source>
        <dbReference type="ARBA" id="ARBA00022737"/>
    </source>
</evidence>
<dbReference type="EMBL" id="SGPK01000161">
    <property type="protein sequence ID" value="THH07064.1"/>
    <property type="molecule type" value="Genomic_DNA"/>
</dbReference>
<feature type="repeat" description="WD" evidence="3">
    <location>
        <begin position="1414"/>
        <end position="1446"/>
    </location>
</feature>
<evidence type="ECO:0000256" key="3">
    <source>
        <dbReference type="PROSITE-ProRule" id="PRU00221"/>
    </source>
</evidence>
<dbReference type="PROSITE" id="PS50082">
    <property type="entry name" value="WD_REPEATS_2"/>
    <property type="match status" value="10"/>
</dbReference>
<dbReference type="PROSITE" id="PS50837">
    <property type="entry name" value="NACHT"/>
    <property type="match status" value="1"/>
</dbReference>
<dbReference type="SMART" id="SM00320">
    <property type="entry name" value="WD40"/>
    <property type="match status" value="12"/>
</dbReference>
<organism evidence="5 6">
    <name type="scientific">Phellinidium pouzarii</name>
    <dbReference type="NCBI Taxonomy" id="167371"/>
    <lineage>
        <taxon>Eukaryota</taxon>
        <taxon>Fungi</taxon>
        <taxon>Dikarya</taxon>
        <taxon>Basidiomycota</taxon>
        <taxon>Agaricomycotina</taxon>
        <taxon>Agaricomycetes</taxon>
        <taxon>Hymenochaetales</taxon>
        <taxon>Hymenochaetaceae</taxon>
        <taxon>Phellinidium</taxon>
    </lineage>
</organism>
<reference evidence="5 6" key="1">
    <citation type="submission" date="2019-02" db="EMBL/GenBank/DDBJ databases">
        <title>Genome sequencing of the rare red list fungi Phellinidium pouzarii.</title>
        <authorList>
            <person name="Buettner E."/>
            <person name="Kellner H."/>
        </authorList>
    </citation>
    <scope>NUCLEOTIDE SEQUENCE [LARGE SCALE GENOMIC DNA]</scope>
    <source>
        <strain evidence="5 6">DSM 108285</strain>
    </source>
</reference>
<feature type="repeat" description="WD" evidence="3">
    <location>
        <begin position="1019"/>
        <end position="1060"/>
    </location>
</feature>
<evidence type="ECO:0000259" key="4">
    <source>
        <dbReference type="PROSITE" id="PS50837"/>
    </source>
</evidence>
<dbReference type="InterPro" id="IPR027417">
    <property type="entry name" value="P-loop_NTPase"/>
</dbReference>
<dbReference type="InterPro" id="IPR007111">
    <property type="entry name" value="NACHT_NTPase"/>
</dbReference>
<dbReference type="Pfam" id="PF24883">
    <property type="entry name" value="NPHP3_N"/>
    <property type="match status" value="1"/>
</dbReference>
<dbReference type="Pfam" id="PF23414">
    <property type="entry name" value="Beta-prop_EML_2"/>
    <property type="match status" value="1"/>
</dbReference>
<evidence type="ECO:0000256" key="1">
    <source>
        <dbReference type="ARBA" id="ARBA00022574"/>
    </source>
</evidence>
<dbReference type="InterPro" id="IPR011047">
    <property type="entry name" value="Quinoprotein_ADH-like_sf"/>
</dbReference>
<keyword evidence="6" id="KW-1185">Reference proteome</keyword>
<feature type="repeat" description="WD" evidence="3">
    <location>
        <begin position="1062"/>
        <end position="1103"/>
    </location>
</feature>
<comment type="caution">
    <text evidence="5">The sequence shown here is derived from an EMBL/GenBank/DDBJ whole genome shotgun (WGS) entry which is preliminary data.</text>
</comment>
<dbReference type="Pfam" id="PF00400">
    <property type="entry name" value="WD40"/>
    <property type="match status" value="7"/>
</dbReference>
<feature type="repeat" description="WD" evidence="3">
    <location>
        <begin position="1105"/>
        <end position="1146"/>
    </location>
</feature>
<dbReference type="SUPFAM" id="SSF50998">
    <property type="entry name" value="Quinoprotein alcohol dehydrogenase-like"/>
    <property type="match status" value="1"/>
</dbReference>
<evidence type="ECO:0000313" key="6">
    <source>
        <dbReference type="Proteomes" id="UP000308199"/>
    </source>
</evidence>
<dbReference type="InterPro" id="IPR015943">
    <property type="entry name" value="WD40/YVTN_repeat-like_dom_sf"/>
</dbReference>
<dbReference type="SUPFAM" id="SSF52540">
    <property type="entry name" value="P-loop containing nucleoside triphosphate hydrolases"/>
    <property type="match status" value="1"/>
</dbReference>
<feature type="repeat" description="WD" evidence="3">
    <location>
        <begin position="1282"/>
        <end position="1323"/>
    </location>
</feature>
<keyword evidence="1 3" id="KW-0853">WD repeat</keyword>
<dbReference type="InterPro" id="IPR055442">
    <property type="entry name" value="Beta-prop_EML-like_2nd"/>
</dbReference>